<evidence type="ECO:0000256" key="3">
    <source>
        <dbReference type="ARBA" id="ARBA00022694"/>
    </source>
</evidence>
<evidence type="ECO:0000256" key="2">
    <source>
        <dbReference type="ARBA" id="ARBA00005642"/>
    </source>
</evidence>
<dbReference type="Gene3D" id="3.40.50.620">
    <property type="entry name" value="HUPs"/>
    <property type="match status" value="1"/>
</dbReference>
<dbReference type="InterPro" id="IPR014729">
    <property type="entry name" value="Rossmann-like_a/b/a_fold"/>
</dbReference>
<comment type="similarity">
    <text evidence="2 5">Belongs to the pseudouridine synthase TruB family. Type 1 subfamily.</text>
</comment>
<feature type="domain" description="Cytidyltransferase-like" evidence="6">
    <location>
        <begin position="266"/>
        <end position="378"/>
    </location>
</feature>
<dbReference type="PANTHER" id="PTHR13767:SF2">
    <property type="entry name" value="PSEUDOURIDYLATE SYNTHASE TRUB1"/>
    <property type="match status" value="1"/>
</dbReference>
<dbReference type="GO" id="GO:1990481">
    <property type="term" value="P:mRNA pseudouridine synthesis"/>
    <property type="evidence" value="ECO:0007669"/>
    <property type="project" value="TreeGrafter"/>
</dbReference>
<organism evidence="9 10">
    <name type="scientific">Candidatus Uhrbacteria bacterium RIFCSPHIGHO2_12_FULL_54_23</name>
    <dbReference type="NCBI Taxonomy" id="1802397"/>
    <lineage>
        <taxon>Bacteria</taxon>
        <taxon>Candidatus Uhriibacteriota</taxon>
    </lineage>
</organism>
<dbReference type="InterPro" id="IPR032819">
    <property type="entry name" value="TruB_C"/>
</dbReference>
<dbReference type="EC" id="5.4.99.25" evidence="5"/>
<dbReference type="Gene3D" id="3.30.2350.10">
    <property type="entry name" value="Pseudouridine synthase"/>
    <property type="match status" value="1"/>
</dbReference>
<comment type="catalytic activity">
    <reaction evidence="1 5">
        <text>uridine(55) in tRNA = pseudouridine(55) in tRNA</text>
        <dbReference type="Rhea" id="RHEA:42532"/>
        <dbReference type="Rhea" id="RHEA-COMP:10101"/>
        <dbReference type="Rhea" id="RHEA-COMP:10102"/>
        <dbReference type="ChEBI" id="CHEBI:65314"/>
        <dbReference type="ChEBI" id="CHEBI:65315"/>
        <dbReference type="EC" id="5.4.99.25"/>
    </reaction>
</comment>
<dbReference type="CDD" id="cd02573">
    <property type="entry name" value="PseudoU_synth_EcTruB"/>
    <property type="match status" value="1"/>
</dbReference>
<feature type="active site" description="Nucleophile" evidence="5">
    <location>
        <position position="40"/>
    </location>
</feature>
<evidence type="ECO:0000259" key="6">
    <source>
        <dbReference type="Pfam" id="PF01467"/>
    </source>
</evidence>
<dbReference type="HAMAP" id="MF_01080">
    <property type="entry name" value="TruB_bact"/>
    <property type="match status" value="1"/>
</dbReference>
<keyword evidence="4 5" id="KW-0413">Isomerase</keyword>
<dbReference type="Pfam" id="PF01467">
    <property type="entry name" value="CTP_transf_like"/>
    <property type="match status" value="1"/>
</dbReference>
<dbReference type="EMBL" id="MGEF01000021">
    <property type="protein sequence ID" value="OGL78917.1"/>
    <property type="molecule type" value="Genomic_DNA"/>
</dbReference>
<dbReference type="Pfam" id="PF16198">
    <property type="entry name" value="TruB_C_2"/>
    <property type="match status" value="1"/>
</dbReference>
<keyword evidence="3 5" id="KW-0819">tRNA processing</keyword>
<evidence type="ECO:0000313" key="10">
    <source>
        <dbReference type="Proteomes" id="UP000176604"/>
    </source>
</evidence>
<dbReference type="Pfam" id="PF01509">
    <property type="entry name" value="TruB_N"/>
    <property type="match status" value="1"/>
</dbReference>
<feature type="domain" description="tRNA pseudouridylate synthase B C-terminal" evidence="8">
    <location>
        <begin position="183"/>
        <end position="229"/>
    </location>
</feature>
<dbReference type="GO" id="GO:0003723">
    <property type="term" value="F:RNA binding"/>
    <property type="evidence" value="ECO:0007669"/>
    <property type="project" value="InterPro"/>
</dbReference>
<dbReference type="SUPFAM" id="SSF52374">
    <property type="entry name" value="Nucleotidylyl transferase"/>
    <property type="match status" value="1"/>
</dbReference>
<evidence type="ECO:0000259" key="7">
    <source>
        <dbReference type="Pfam" id="PF01509"/>
    </source>
</evidence>
<dbReference type="AlphaFoldDB" id="A0A1F7UMJ4"/>
<evidence type="ECO:0000313" key="9">
    <source>
        <dbReference type="EMBL" id="OGL78917.1"/>
    </source>
</evidence>
<protein>
    <recommendedName>
        <fullName evidence="5">tRNA pseudouridine synthase B</fullName>
        <ecNumber evidence="5">5.4.99.25</ecNumber>
    </recommendedName>
    <alternativeName>
        <fullName evidence="5">tRNA pseudouridine(55) synthase</fullName>
        <shortName evidence="5">Psi55 synthase</shortName>
    </alternativeName>
    <alternativeName>
        <fullName evidence="5">tRNA pseudouridylate synthase</fullName>
    </alternativeName>
    <alternativeName>
        <fullName evidence="5">tRNA-uridine isomerase</fullName>
    </alternativeName>
</protein>
<dbReference type="STRING" id="1802397.A3J43_00860"/>
<sequence length="394" mass="43472">MPESGFLLIHKPSGPTSHDIVDAVRRVTGERTVGHAGTLDPFAEGLLIVGVGREATKRLDQFKNLPKTYIATLKFGATSDTDDRTGRIMNNELGIREVSGKQVNDVIKNFIGEIEQVPPMYSAKKIGGKKLYELARKGQTIERKPAKMAIYSTKLLDIQETEKLTHRQTVKLEVTCSAGTYIRALARDIGEKLGCGAYLEGLTRTAIGPFALKDAISLDKLNATNWQNHILTTSNNELGVMNKGSSAHNSKFIIHYSPPKPLRVLVFGTFDHLHPGHLDFFRQAKAIGDRLIVGVGCDNVVAAIKGKPPRQHEQVRLAAVCACGLADEALLLPRNPDERFDWIKKQAPDVIALGYDQTAFTETLGKELQEHAIACRVLRLQPHRPDIYKSSKKS</sequence>
<dbReference type="InterPro" id="IPR002501">
    <property type="entry name" value="PsdUridine_synth_N"/>
</dbReference>
<evidence type="ECO:0000259" key="8">
    <source>
        <dbReference type="Pfam" id="PF16198"/>
    </source>
</evidence>
<dbReference type="NCBIfam" id="TIGR00125">
    <property type="entry name" value="cyt_tran_rel"/>
    <property type="match status" value="1"/>
</dbReference>
<evidence type="ECO:0000256" key="1">
    <source>
        <dbReference type="ARBA" id="ARBA00000385"/>
    </source>
</evidence>
<name>A0A1F7UMJ4_9BACT</name>
<dbReference type="PANTHER" id="PTHR13767">
    <property type="entry name" value="TRNA-PSEUDOURIDINE SYNTHASE"/>
    <property type="match status" value="1"/>
</dbReference>
<gene>
    <name evidence="5" type="primary">truB</name>
    <name evidence="9" type="ORF">A3J43_00860</name>
</gene>
<comment type="caution">
    <text evidence="9">The sequence shown here is derived from an EMBL/GenBank/DDBJ whole genome shotgun (WGS) entry which is preliminary data.</text>
</comment>
<dbReference type="InterPro" id="IPR004821">
    <property type="entry name" value="Cyt_trans-like"/>
</dbReference>
<dbReference type="SUPFAM" id="SSF55120">
    <property type="entry name" value="Pseudouridine synthase"/>
    <property type="match status" value="1"/>
</dbReference>
<dbReference type="InterPro" id="IPR014780">
    <property type="entry name" value="tRNA_psdUridine_synth_TruB"/>
</dbReference>
<accession>A0A1F7UMJ4</accession>
<dbReference type="NCBIfam" id="TIGR00431">
    <property type="entry name" value="TruB"/>
    <property type="match status" value="1"/>
</dbReference>
<dbReference type="GO" id="GO:0160148">
    <property type="term" value="F:tRNA pseudouridine(55) synthase activity"/>
    <property type="evidence" value="ECO:0007669"/>
    <property type="project" value="UniProtKB-EC"/>
</dbReference>
<dbReference type="Proteomes" id="UP000176604">
    <property type="component" value="Unassembled WGS sequence"/>
</dbReference>
<reference evidence="9 10" key="1">
    <citation type="journal article" date="2016" name="Nat. Commun.">
        <title>Thousands of microbial genomes shed light on interconnected biogeochemical processes in an aquifer system.</title>
        <authorList>
            <person name="Anantharaman K."/>
            <person name="Brown C.T."/>
            <person name="Hug L.A."/>
            <person name="Sharon I."/>
            <person name="Castelle C.J."/>
            <person name="Probst A.J."/>
            <person name="Thomas B.C."/>
            <person name="Singh A."/>
            <person name="Wilkins M.J."/>
            <person name="Karaoz U."/>
            <person name="Brodie E.L."/>
            <person name="Williams K.H."/>
            <person name="Hubbard S.S."/>
            <person name="Banfield J.F."/>
        </authorList>
    </citation>
    <scope>NUCLEOTIDE SEQUENCE [LARGE SCALE GENOMIC DNA]</scope>
</reference>
<evidence type="ECO:0000256" key="5">
    <source>
        <dbReference type="HAMAP-Rule" id="MF_01080"/>
    </source>
</evidence>
<proteinExistence type="inferred from homology"/>
<dbReference type="GO" id="GO:0031119">
    <property type="term" value="P:tRNA pseudouridine synthesis"/>
    <property type="evidence" value="ECO:0007669"/>
    <property type="project" value="UniProtKB-UniRule"/>
</dbReference>
<comment type="function">
    <text evidence="5">Responsible for synthesis of pseudouridine from uracil-55 in the psi GC loop of transfer RNAs.</text>
</comment>
<dbReference type="InterPro" id="IPR020103">
    <property type="entry name" value="PsdUridine_synth_cat_dom_sf"/>
</dbReference>
<feature type="domain" description="Pseudouridine synthase II N-terminal" evidence="7">
    <location>
        <begin position="25"/>
        <end position="182"/>
    </location>
</feature>
<evidence type="ECO:0000256" key="4">
    <source>
        <dbReference type="ARBA" id="ARBA00023235"/>
    </source>
</evidence>